<dbReference type="EMBL" id="JACHVZ010000006">
    <property type="protein sequence ID" value="MBB2928169.1"/>
    <property type="molecule type" value="Genomic_DNA"/>
</dbReference>
<gene>
    <name evidence="1" type="ORF">FHX59_002590</name>
</gene>
<name>A0ABR6FNM6_9BURK</name>
<keyword evidence="2" id="KW-1185">Reference proteome</keyword>
<dbReference type="RefSeq" id="WP_110385563.1">
    <property type="nucleotide sequence ID" value="NZ_JACHVZ010000006.1"/>
</dbReference>
<evidence type="ECO:0000313" key="1">
    <source>
        <dbReference type="EMBL" id="MBB2928169.1"/>
    </source>
</evidence>
<reference evidence="1 2" key="1">
    <citation type="submission" date="2020-08" db="EMBL/GenBank/DDBJ databases">
        <title>Genomic Encyclopedia of Type Strains, Phase IV (KMG-V): Genome sequencing to study the core and pangenomes of soil and plant-associated prokaryotes.</title>
        <authorList>
            <person name="Whitman W."/>
        </authorList>
    </citation>
    <scope>NUCLEOTIDE SEQUENCE [LARGE SCALE GENOMIC DNA]</scope>
    <source>
        <strain evidence="1 2">SRMrh-85</strain>
    </source>
</reference>
<organism evidence="1 2">
    <name type="scientific">Paraburkholderia silvatlantica</name>
    <dbReference type="NCBI Taxonomy" id="321895"/>
    <lineage>
        <taxon>Bacteria</taxon>
        <taxon>Pseudomonadati</taxon>
        <taxon>Pseudomonadota</taxon>
        <taxon>Betaproteobacteria</taxon>
        <taxon>Burkholderiales</taxon>
        <taxon>Burkholderiaceae</taxon>
        <taxon>Paraburkholderia</taxon>
    </lineage>
</organism>
<proteinExistence type="predicted"/>
<comment type="caution">
    <text evidence="1">The sequence shown here is derived from an EMBL/GenBank/DDBJ whole genome shotgun (WGS) entry which is preliminary data.</text>
</comment>
<accession>A0ABR6FNM6</accession>
<evidence type="ECO:0000313" key="2">
    <source>
        <dbReference type="Proteomes" id="UP000533533"/>
    </source>
</evidence>
<sequence length="149" mass="16927">MVTEQFERKDIRKPSLGEPVVVDALVRQFATRVIDTWTAFLVGEPGFEVPLANIGKDARDMAAIFLGRNDSYDRTPWNADNRLGVYLRSLLPEESQDYGDPGSALFMWFAYQVAKACEVAESDQNAEEACRRLEPIIQDVIAWLLHVRH</sequence>
<dbReference type="Proteomes" id="UP000533533">
    <property type="component" value="Unassembled WGS sequence"/>
</dbReference>
<protein>
    <submittedName>
        <fullName evidence="1">Uncharacterized protein</fullName>
    </submittedName>
</protein>